<evidence type="ECO:0000256" key="3">
    <source>
        <dbReference type="ARBA" id="ARBA00022806"/>
    </source>
</evidence>
<dbReference type="EMBL" id="JASVDY010000001">
    <property type="protein sequence ID" value="MDV2467865.1"/>
    <property type="molecule type" value="Genomic_DNA"/>
</dbReference>
<dbReference type="PANTHER" id="PTHR11070:SF3">
    <property type="entry name" value="DNA 3'-5' HELICASE"/>
    <property type="match status" value="1"/>
</dbReference>
<feature type="domain" description="UvrD-like helicase ATP-binding" evidence="6">
    <location>
        <begin position="6"/>
        <end position="275"/>
    </location>
</feature>
<evidence type="ECO:0000256" key="4">
    <source>
        <dbReference type="ARBA" id="ARBA00022840"/>
    </source>
</evidence>
<dbReference type="InterPro" id="IPR027417">
    <property type="entry name" value="P-loop_NTPase"/>
</dbReference>
<evidence type="ECO:0000313" key="8">
    <source>
        <dbReference type="Proteomes" id="UP001278188"/>
    </source>
</evidence>
<dbReference type="Gene3D" id="3.40.50.300">
    <property type="entry name" value="P-loop containing nucleotide triphosphate hydrolases"/>
    <property type="match status" value="1"/>
</dbReference>
<dbReference type="RefSeq" id="WP_317081671.1">
    <property type="nucleotide sequence ID" value="NZ_JASVDY010000001.1"/>
</dbReference>
<dbReference type="PANTHER" id="PTHR11070">
    <property type="entry name" value="UVRD / RECB / PCRA DNA HELICASE FAMILY MEMBER"/>
    <property type="match status" value="1"/>
</dbReference>
<dbReference type="SUPFAM" id="SSF52540">
    <property type="entry name" value="P-loop containing nucleoside triphosphate hydrolases"/>
    <property type="match status" value="1"/>
</dbReference>
<keyword evidence="8" id="KW-1185">Reference proteome</keyword>
<evidence type="ECO:0000256" key="1">
    <source>
        <dbReference type="ARBA" id="ARBA00022741"/>
    </source>
</evidence>
<dbReference type="Pfam" id="PF00580">
    <property type="entry name" value="UvrD-helicase"/>
    <property type="match status" value="1"/>
</dbReference>
<proteinExistence type="predicted"/>
<comment type="caution">
    <text evidence="7">The sequence shown here is derived from an EMBL/GenBank/DDBJ whole genome shotgun (WGS) entry which is preliminary data.</text>
</comment>
<accession>A0ABU3WBS8</accession>
<dbReference type="InterPro" id="IPR000212">
    <property type="entry name" value="DNA_helicase_UvrD/REP"/>
</dbReference>
<reference evidence="7 8" key="1">
    <citation type="submission" date="2023-06" db="EMBL/GenBank/DDBJ databases">
        <title>Genomic Analysis of Acinetobacter Strains Recovered from South Australian Aquatic Samples provides Insights into the Circulation of Antibiotic Resistance determinants in the Environment.</title>
        <authorList>
            <person name="Tobin L."/>
            <person name="Jarocki V.M."/>
            <person name="Kenyon J."/>
            <person name="Drigo B."/>
            <person name="Donner E."/>
            <person name="Djordjevic S.P."/>
            <person name="Hamidian M."/>
        </authorList>
    </citation>
    <scope>NUCLEOTIDE SEQUENCE [LARGE SCALE GENOMIC DNA]</scope>
    <source>
        <strain evidence="7 8">SAAc652</strain>
    </source>
</reference>
<keyword evidence="1 5" id="KW-0547">Nucleotide-binding</keyword>
<gene>
    <name evidence="7" type="ORF">QR674_02600</name>
</gene>
<protein>
    <submittedName>
        <fullName evidence="7">AAA family ATPase</fullName>
    </submittedName>
</protein>
<keyword evidence="4 5" id="KW-0067">ATP-binding</keyword>
<dbReference type="InterPro" id="IPR014016">
    <property type="entry name" value="UvrD-like_ATP-bd"/>
</dbReference>
<evidence type="ECO:0000256" key="2">
    <source>
        <dbReference type="ARBA" id="ARBA00022801"/>
    </source>
</evidence>
<evidence type="ECO:0000259" key="6">
    <source>
        <dbReference type="PROSITE" id="PS51198"/>
    </source>
</evidence>
<evidence type="ECO:0000256" key="5">
    <source>
        <dbReference type="PROSITE-ProRule" id="PRU00560"/>
    </source>
</evidence>
<keyword evidence="3 5" id="KW-0347">Helicase</keyword>
<feature type="binding site" evidence="5">
    <location>
        <begin position="27"/>
        <end position="34"/>
    </location>
    <ligand>
        <name>ATP</name>
        <dbReference type="ChEBI" id="CHEBI:30616"/>
    </ligand>
</feature>
<keyword evidence="2 5" id="KW-0378">Hydrolase</keyword>
<name>A0ABU3WBS8_9GAMM</name>
<dbReference type="Proteomes" id="UP001278188">
    <property type="component" value="Unassembled WGS sequence"/>
</dbReference>
<dbReference type="PROSITE" id="PS51198">
    <property type="entry name" value="UVRD_HELICASE_ATP_BIND"/>
    <property type="match status" value="1"/>
</dbReference>
<sequence length="611" mass="69659">MINRIETTADDEIKACLANHQNFALIAGAGSGKTSSLVDALKQIRENEGKNLRQNGQSIACITYTKRAVEVIKSRLGFDDLYTISTLHSFLWNLIKTFQSDIRKVLKEAYLPILIDNTRSKDNGGNSQIAIKARKKTHQLELELSKIDTVNTFNYSDNQFSNYSKGQLSHDDIIEISIILLQQNQTFRKILGLKFPYIFIDEAQDTYLGIIEGINLVCAEDGVPVVGYFGDPWQQIYDDSAGNFLPPANGKIIKKTENFRCSESVIRLLNSFRKDVSQYPAGHNKEVEGSVIFRLIQTETPEMPRKKYSEDQVTRALLKMDTALEEWGWSNQDNVVKLFLVRQMIARRMGFSELNKLFNGPFSSSRSEDAFESGEHFALNPIISTIYPLITAKNKYNYRDVIDILRNNSPAFYIDGLNASKSLKVMIEHSNSLISELENYWNSSNIKKILEFCVTEKIINISERLMEHLQRPPRTEVYDEEIHEQEKEDWLLDQLFQMNTSEIDAYATFIAKNSSYSTQHGVKGEEYPKVLVVYDDVEASWNNYNFGKILTPNISGSPTSGQKSRGEKLAYVAFSRALEELRVIFFTPNPEMAKRELISSGLLLPEQIEIS</sequence>
<evidence type="ECO:0000313" key="7">
    <source>
        <dbReference type="EMBL" id="MDV2467865.1"/>
    </source>
</evidence>
<organism evidence="7 8">
    <name type="scientific">Acinetobacter chinensis</name>
    <dbReference type="NCBI Taxonomy" id="2004650"/>
    <lineage>
        <taxon>Bacteria</taxon>
        <taxon>Pseudomonadati</taxon>
        <taxon>Pseudomonadota</taxon>
        <taxon>Gammaproteobacteria</taxon>
        <taxon>Moraxellales</taxon>
        <taxon>Moraxellaceae</taxon>
        <taxon>Acinetobacter</taxon>
    </lineage>
</organism>